<dbReference type="EMBL" id="BMAO01038551">
    <property type="protein sequence ID" value="GFR25629.1"/>
    <property type="molecule type" value="Genomic_DNA"/>
</dbReference>
<dbReference type="OrthoDB" id="298012at2759"/>
<protein>
    <recommendedName>
        <fullName evidence="3">D-isomer specific 2-hydroxyacid dehydrogenase NAD-binding domain-containing protein</fullName>
    </recommendedName>
</protein>
<dbReference type="AlphaFoldDB" id="A0A8X6LZD3"/>
<keyword evidence="5" id="KW-1185">Reference proteome</keyword>
<comment type="caution">
    <text evidence="4">The sequence shown here is derived from an EMBL/GenBank/DDBJ whole genome shotgun (WGS) entry which is preliminary data.</text>
</comment>
<keyword evidence="1" id="KW-0560">Oxidoreductase</keyword>
<evidence type="ECO:0000313" key="4">
    <source>
        <dbReference type="EMBL" id="GFR25629.1"/>
    </source>
</evidence>
<dbReference type="PANTHER" id="PTHR43333:SF1">
    <property type="entry name" value="D-ISOMER SPECIFIC 2-HYDROXYACID DEHYDROGENASE NAD-BINDING DOMAIN-CONTAINING PROTEIN"/>
    <property type="match status" value="1"/>
</dbReference>
<organism evidence="4 5">
    <name type="scientific">Trichonephila clavata</name>
    <name type="common">Joro spider</name>
    <name type="synonym">Nephila clavata</name>
    <dbReference type="NCBI Taxonomy" id="2740835"/>
    <lineage>
        <taxon>Eukaryota</taxon>
        <taxon>Metazoa</taxon>
        <taxon>Ecdysozoa</taxon>
        <taxon>Arthropoda</taxon>
        <taxon>Chelicerata</taxon>
        <taxon>Arachnida</taxon>
        <taxon>Araneae</taxon>
        <taxon>Araneomorphae</taxon>
        <taxon>Entelegynae</taxon>
        <taxon>Araneoidea</taxon>
        <taxon>Nephilidae</taxon>
        <taxon>Trichonephila</taxon>
    </lineage>
</organism>
<dbReference type="GO" id="GO:0051287">
    <property type="term" value="F:NAD binding"/>
    <property type="evidence" value="ECO:0007669"/>
    <property type="project" value="InterPro"/>
</dbReference>
<dbReference type="InterPro" id="IPR006140">
    <property type="entry name" value="D-isomer_DH_NAD-bd"/>
</dbReference>
<dbReference type="GO" id="GO:0016491">
    <property type="term" value="F:oxidoreductase activity"/>
    <property type="evidence" value="ECO:0007669"/>
    <property type="project" value="UniProtKB-KW"/>
</dbReference>
<evidence type="ECO:0000256" key="2">
    <source>
        <dbReference type="ARBA" id="ARBA00023027"/>
    </source>
</evidence>
<evidence type="ECO:0000259" key="3">
    <source>
        <dbReference type="Pfam" id="PF02826"/>
    </source>
</evidence>
<dbReference type="Gene3D" id="3.40.50.720">
    <property type="entry name" value="NAD(P)-binding Rossmann-like Domain"/>
    <property type="match status" value="2"/>
</dbReference>
<dbReference type="Pfam" id="PF02826">
    <property type="entry name" value="2-Hacid_dh_C"/>
    <property type="match status" value="1"/>
</dbReference>
<gene>
    <name evidence="4" type="primary">ghrA</name>
    <name evidence="4" type="ORF">TNCT_111311</name>
</gene>
<name>A0A8X6LZD3_TRICU</name>
<sequence length="336" mass="38191">MANHYPDIYLASKFPGIVSHLKKFLPKEANLIVVPLTDQVKRWDKSIKLSEEGKIMVKDAEVLIMDCTYLSELLYDLPKAKWIQTTWAGVELLMENVDKSKVPNFMLTRYMDSYFEELMSNYVIAQIINIERGMYTYRDEQKSATWSRPFFPDFRVLSDLTVGILGAGNLGCAVGRLLKKAGCHTVVFTRSPRKSTSCDDYNEATTNLKDILEKCDYICNVLPSTPGTQGLLDDDVLRGCQRKPVFINIGRGDIIKDSNIINALKEGWISKVVLDVFEVEPLPATNPLWTTPEVYITPHIGAIPKIEGIAEFIAKNYVNYVKKEPMMNIIDWQKGY</sequence>
<dbReference type="PANTHER" id="PTHR43333">
    <property type="entry name" value="2-HACID_DH_C DOMAIN-CONTAINING PROTEIN"/>
    <property type="match status" value="1"/>
</dbReference>
<dbReference type="CDD" id="cd05300">
    <property type="entry name" value="2-Hacid_dh_1"/>
    <property type="match status" value="1"/>
</dbReference>
<dbReference type="PROSITE" id="PS00065">
    <property type="entry name" value="D_2_HYDROXYACID_DH_1"/>
    <property type="match status" value="1"/>
</dbReference>
<proteinExistence type="predicted"/>
<dbReference type="SUPFAM" id="SSF51735">
    <property type="entry name" value="NAD(P)-binding Rossmann-fold domains"/>
    <property type="match status" value="1"/>
</dbReference>
<dbReference type="Proteomes" id="UP000887116">
    <property type="component" value="Unassembled WGS sequence"/>
</dbReference>
<reference evidence="4" key="1">
    <citation type="submission" date="2020-07" db="EMBL/GenBank/DDBJ databases">
        <title>Multicomponent nature underlies the extraordinary mechanical properties of spider dragline silk.</title>
        <authorList>
            <person name="Kono N."/>
            <person name="Nakamura H."/>
            <person name="Mori M."/>
            <person name="Yoshida Y."/>
            <person name="Ohtoshi R."/>
            <person name="Malay A.D."/>
            <person name="Moran D.A.P."/>
            <person name="Tomita M."/>
            <person name="Numata K."/>
            <person name="Arakawa K."/>
        </authorList>
    </citation>
    <scope>NUCLEOTIDE SEQUENCE</scope>
</reference>
<feature type="domain" description="D-isomer specific 2-hydroxyacid dehydrogenase NAD-binding" evidence="3">
    <location>
        <begin position="125"/>
        <end position="301"/>
    </location>
</feature>
<accession>A0A8X6LZD3</accession>
<evidence type="ECO:0000313" key="5">
    <source>
        <dbReference type="Proteomes" id="UP000887116"/>
    </source>
</evidence>
<evidence type="ECO:0000256" key="1">
    <source>
        <dbReference type="ARBA" id="ARBA00023002"/>
    </source>
</evidence>
<keyword evidence="2" id="KW-0520">NAD</keyword>
<dbReference type="InterPro" id="IPR029752">
    <property type="entry name" value="D-isomer_DH_CS1"/>
</dbReference>
<dbReference type="FunFam" id="3.40.50.720:FF:000363">
    <property type="entry name" value="D-isomer specific 2-hydroxyacid dehydrogenase"/>
    <property type="match status" value="1"/>
</dbReference>
<dbReference type="InterPro" id="IPR036291">
    <property type="entry name" value="NAD(P)-bd_dom_sf"/>
</dbReference>